<dbReference type="InterPro" id="IPR039448">
    <property type="entry name" value="Beta_helix"/>
</dbReference>
<dbReference type="InterPro" id="IPR012334">
    <property type="entry name" value="Pectin_lyas_fold"/>
</dbReference>
<dbReference type="RefSeq" id="WP_259052603.1">
    <property type="nucleotide sequence ID" value="NZ_JANUCQ010000005.1"/>
</dbReference>
<dbReference type="Pfam" id="PF13229">
    <property type="entry name" value="Beta_helix"/>
    <property type="match status" value="1"/>
</dbReference>
<dbReference type="SMART" id="SM00722">
    <property type="entry name" value="CASH"/>
    <property type="match status" value="3"/>
</dbReference>
<dbReference type="InterPro" id="IPR051550">
    <property type="entry name" value="SCF-Subunits/Alg-Epimerases"/>
</dbReference>
<dbReference type="Gene3D" id="2.60.40.10">
    <property type="entry name" value="Immunoglobulins"/>
    <property type="match status" value="3"/>
</dbReference>
<keyword evidence="2" id="KW-0677">Repeat</keyword>
<feature type="domain" description="Carbohydrate-binding/sugar hydrolysis" evidence="4">
    <location>
        <begin position="362"/>
        <end position="498"/>
    </location>
</feature>
<dbReference type="PANTHER" id="PTHR22990:SF15">
    <property type="entry name" value="F-BOX ONLY PROTEIN 10"/>
    <property type="match status" value="1"/>
</dbReference>
<gene>
    <name evidence="5" type="ORF">M2325_001608</name>
</gene>
<sequence>MYKNYKITFFMLLLVTMLAVNATYADTAINGQYTINTPGKYYLTDNITVSSGNVINIQCNDVILDGKGFTINDSSTTTVNYGIDISNANNVTIKNFNISNVGRGIGIGNSNNVTIINNTIINNSNGIRISNSNNNSIINNNVSSNSVNGIYLITGSNNNSIINNNISSNKEYGIHSSDDSNGLIITNNTISLNKYGIDLQTLDNTTITSNTIVSNIDSGIDLYHVYNTKIMDNNISLNKNYGILLAEITNISIINNTINSNTESGIHMYLVAGIINIINNTANSNKYGINLKNVDNAIFINNTVNSNDYYGIYLLYSNNNSIINNNASLNTQCGIRIDNCDNNSITNNTANSNDYHGIYARISNNNTIINNTANSNIQYGIYIYKTRVNTVLDNNANSNIQYGILVEYVDNSTIINNTIINNSNGIRILNSNNNSIINNTANSNDYYGIYARISNNNSIINNTANSNDYNGIYLSNANNNTIIGNIFNNTANIGLSSCGLNYWNTTKEKGGGNTWVTPTGTGFSETHPDTNNDGFCDEIYDISKGNIDYLAKYIDTTGPIITVHSPANKSIFTKNSFKVNITAVDSSGVDKIVSEFYGYNRTMAEYPTYYYLGFNEMLDGNYSFTFYAFDNLGHRSVKKLWVVVYTKAPEITINNPINNKVYNTSDIFINATATDAIGIKEVMANINGTNITMNINNSYYTLSKNLSDDKYSLKVYAEDNAGNKSVTDEITFSVDTTAPKVTLNSPIGLQNKANITINATVTDSTGIKSVMAELNGENNTLTLTDGYYIVNKTLMDNNYALKIYAIDNVDNKAVTPVSVFKVDTTAPYITINSPNGTLKTDKFLINVSSYEGLVTSGIKEVIANINNENITLTKTGDYYLAEKTLNDGTYLLNVTSIDNANNSNSTSTTFTIDTYVPSSNNNNRRRTIDASDSIESKSLRRTVSDSKIVYGSNFDKQLAN</sequence>
<dbReference type="InterPro" id="IPR006626">
    <property type="entry name" value="PbH1"/>
</dbReference>
<comment type="caution">
    <text evidence="5">The sequence shown here is derived from an EMBL/GenBank/DDBJ whole genome shotgun (WGS) entry which is preliminary data.</text>
</comment>
<name>A0ABT2EY57_METVO</name>
<organism evidence="5 6">
    <name type="scientific">Methanococcus voltae PS</name>
    <dbReference type="NCBI Taxonomy" id="523842"/>
    <lineage>
        <taxon>Archaea</taxon>
        <taxon>Methanobacteriati</taxon>
        <taxon>Methanobacteriota</taxon>
        <taxon>Methanomada group</taxon>
        <taxon>Methanococci</taxon>
        <taxon>Methanococcales</taxon>
        <taxon>Methanococcaceae</taxon>
        <taxon>Methanococcus</taxon>
    </lineage>
</organism>
<dbReference type="SMART" id="SM00710">
    <property type="entry name" value="PbH1"/>
    <property type="match status" value="19"/>
</dbReference>
<protein>
    <submittedName>
        <fullName evidence="5">Parallel beta-helix repeat protein</fullName>
    </submittedName>
</protein>
<dbReference type="Gene3D" id="2.160.20.10">
    <property type="entry name" value="Single-stranded right-handed beta-helix, Pectin lyase-like"/>
    <property type="match status" value="3"/>
</dbReference>
<dbReference type="SUPFAM" id="SSF51126">
    <property type="entry name" value="Pectin lyase-like"/>
    <property type="match status" value="2"/>
</dbReference>
<accession>A0ABT2EY57</accession>
<dbReference type="InterPro" id="IPR007742">
    <property type="entry name" value="NosD_dom"/>
</dbReference>
<keyword evidence="6" id="KW-1185">Reference proteome</keyword>
<feature type="domain" description="Carbohydrate-binding/sugar hydrolysis" evidence="4">
    <location>
        <begin position="28"/>
        <end position="177"/>
    </location>
</feature>
<keyword evidence="3" id="KW-0833">Ubl conjugation pathway</keyword>
<dbReference type="Pfam" id="PF17957">
    <property type="entry name" value="Big_7"/>
    <property type="match status" value="1"/>
</dbReference>
<evidence type="ECO:0000313" key="5">
    <source>
        <dbReference type="EMBL" id="MCS3922898.1"/>
    </source>
</evidence>
<dbReference type="PANTHER" id="PTHR22990">
    <property type="entry name" value="F-BOX ONLY PROTEIN"/>
    <property type="match status" value="1"/>
</dbReference>
<dbReference type="Proteomes" id="UP001140258">
    <property type="component" value="Unassembled WGS sequence"/>
</dbReference>
<evidence type="ECO:0000259" key="4">
    <source>
        <dbReference type="SMART" id="SM00722"/>
    </source>
</evidence>
<dbReference type="EMBL" id="JANUCQ010000005">
    <property type="protein sequence ID" value="MCS3922898.1"/>
    <property type="molecule type" value="Genomic_DNA"/>
</dbReference>
<dbReference type="Pfam" id="PF05048">
    <property type="entry name" value="NosD"/>
    <property type="match status" value="1"/>
</dbReference>
<reference evidence="5" key="1">
    <citation type="submission" date="2022-08" db="EMBL/GenBank/DDBJ databases">
        <title>Genomic Encyclopedia of Type Strains, Phase V (KMG-V): Genome sequencing to study the core and pangenomes of soil and plant-associated prokaryotes.</title>
        <authorList>
            <person name="Whitman W."/>
        </authorList>
    </citation>
    <scope>NUCLEOTIDE SEQUENCE</scope>
    <source>
        <strain evidence="5">PS</strain>
    </source>
</reference>
<dbReference type="InterPro" id="IPR013783">
    <property type="entry name" value="Ig-like_fold"/>
</dbReference>
<dbReference type="InterPro" id="IPR006633">
    <property type="entry name" value="Carb-bd_sugar_hydrolysis-dom"/>
</dbReference>
<comment type="pathway">
    <text evidence="1">Protein modification; protein ubiquitination.</text>
</comment>
<dbReference type="NCBIfam" id="TIGR03804">
    <property type="entry name" value="para_beta_helix"/>
    <property type="match status" value="12"/>
</dbReference>
<dbReference type="InterPro" id="IPR011050">
    <property type="entry name" value="Pectin_lyase_fold/virulence"/>
</dbReference>
<evidence type="ECO:0000313" key="6">
    <source>
        <dbReference type="Proteomes" id="UP001140258"/>
    </source>
</evidence>
<evidence type="ECO:0000256" key="3">
    <source>
        <dbReference type="ARBA" id="ARBA00022786"/>
    </source>
</evidence>
<feature type="non-terminal residue" evidence="5">
    <location>
        <position position="960"/>
    </location>
</feature>
<evidence type="ECO:0000256" key="1">
    <source>
        <dbReference type="ARBA" id="ARBA00004906"/>
    </source>
</evidence>
<proteinExistence type="predicted"/>
<feature type="domain" description="Carbohydrate-binding/sugar hydrolysis" evidence="4">
    <location>
        <begin position="179"/>
        <end position="338"/>
    </location>
</feature>
<evidence type="ECO:0000256" key="2">
    <source>
        <dbReference type="ARBA" id="ARBA00022737"/>
    </source>
</evidence>
<dbReference type="InterPro" id="IPR022441">
    <property type="entry name" value="Para_beta_helix_rpt-2"/>
</dbReference>